<sequence length="464" mass="52322">MGLSRVIPTPLCQTNIDPGKYGSDAELRSRVKSKQHDLANLRFLDAPKAYRGPHNVAWDPHVRRGSSIVHFTRLEKSCPVSNKKNRRPRNKGLTGSELKSNPMYAVKGNVIYPDVILGTKQELTDFSQFLEEQDERDEGPITTLIGQVQTEDSIRLSTEEKDELGSVVTFGSSKILVEQRSQFRQNFQTGRDVQTQADYFHISTDMRHPINPIQQTIRRVSSVASKQLLSQSLLEEMEASELDQIRAQADAIEFWISQETAKKAKERRDLCKKLERMKLEAQFQDEEEDSFEDLRKRVSAGIMAATLSKSVVAEGFAQLETAGVLGAEKEAAGIVAWANDVVTQIVIKNKGIARDLKSDHQRSNMDYVPRSEVSDETAFLVKKGNFGRRDDQEVDDDGRAGDETTEYESTYDHINSDLEEDDSFLDNENSSLVVMLEPREESVQSKGDKEKHDPSIINLLGPKF</sequence>
<dbReference type="EMBL" id="LNIX01000008">
    <property type="protein sequence ID" value="OXA51148.1"/>
    <property type="molecule type" value="Genomic_DNA"/>
</dbReference>
<dbReference type="AlphaFoldDB" id="A0A226E1I8"/>
<reference evidence="2 3" key="1">
    <citation type="submission" date="2015-12" db="EMBL/GenBank/DDBJ databases">
        <title>The genome of Folsomia candida.</title>
        <authorList>
            <person name="Faddeeva A."/>
            <person name="Derks M.F."/>
            <person name="Anvar Y."/>
            <person name="Smit S."/>
            <person name="Van Straalen N."/>
            <person name="Roelofs D."/>
        </authorList>
    </citation>
    <scope>NUCLEOTIDE SEQUENCE [LARGE SCALE GENOMIC DNA]</scope>
    <source>
        <strain evidence="2 3">VU population</strain>
        <tissue evidence="2">Whole body</tissue>
    </source>
</reference>
<name>A0A226E1I8_FOLCA</name>
<comment type="caution">
    <text evidence="2">The sequence shown here is derived from an EMBL/GenBank/DDBJ whole genome shotgun (WGS) entry which is preliminary data.</text>
</comment>
<dbReference type="Proteomes" id="UP000198287">
    <property type="component" value="Unassembled WGS sequence"/>
</dbReference>
<accession>A0A226E1I8</accession>
<gene>
    <name evidence="2" type="ORF">Fcan01_14163</name>
</gene>
<feature type="region of interest" description="Disordered" evidence="1">
    <location>
        <begin position="438"/>
        <end position="464"/>
    </location>
</feature>
<protein>
    <submittedName>
        <fullName evidence="2">Uncharacterized protein</fullName>
    </submittedName>
</protein>
<organism evidence="2 3">
    <name type="scientific">Folsomia candida</name>
    <name type="common">Springtail</name>
    <dbReference type="NCBI Taxonomy" id="158441"/>
    <lineage>
        <taxon>Eukaryota</taxon>
        <taxon>Metazoa</taxon>
        <taxon>Ecdysozoa</taxon>
        <taxon>Arthropoda</taxon>
        <taxon>Hexapoda</taxon>
        <taxon>Collembola</taxon>
        <taxon>Entomobryomorpha</taxon>
        <taxon>Isotomoidea</taxon>
        <taxon>Isotomidae</taxon>
        <taxon>Proisotominae</taxon>
        <taxon>Folsomia</taxon>
    </lineage>
</organism>
<feature type="compositionally biased region" description="Basic and acidic residues" evidence="1">
    <location>
        <begin position="438"/>
        <end position="454"/>
    </location>
</feature>
<feature type="compositionally biased region" description="Basic and acidic residues" evidence="1">
    <location>
        <begin position="387"/>
        <end position="402"/>
    </location>
</feature>
<feature type="region of interest" description="Disordered" evidence="1">
    <location>
        <begin position="386"/>
        <end position="423"/>
    </location>
</feature>
<evidence type="ECO:0000313" key="2">
    <source>
        <dbReference type="EMBL" id="OXA51148.1"/>
    </source>
</evidence>
<proteinExistence type="predicted"/>
<evidence type="ECO:0000313" key="3">
    <source>
        <dbReference type="Proteomes" id="UP000198287"/>
    </source>
</evidence>
<keyword evidence="3" id="KW-1185">Reference proteome</keyword>
<evidence type="ECO:0000256" key="1">
    <source>
        <dbReference type="SAM" id="MobiDB-lite"/>
    </source>
</evidence>